<comment type="caution">
    <text evidence="11">The sequence shown here is derived from an EMBL/GenBank/DDBJ whole genome shotgun (WGS) entry which is preliminary data.</text>
</comment>
<dbReference type="HAMAP" id="MF_01464_B">
    <property type="entry name" value="SecF_B"/>
    <property type="match status" value="1"/>
</dbReference>
<comment type="similarity">
    <text evidence="9">Belongs to the SecD/SecF family. SecF subfamily.</text>
</comment>
<evidence type="ECO:0000256" key="4">
    <source>
        <dbReference type="ARBA" id="ARBA00022692"/>
    </source>
</evidence>
<keyword evidence="4 9" id="KW-0812">Transmembrane</keyword>
<dbReference type="SUPFAM" id="SSF82866">
    <property type="entry name" value="Multidrug efflux transporter AcrB transmembrane domain"/>
    <property type="match status" value="1"/>
</dbReference>
<dbReference type="PANTHER" id="PTHR30081">
    <property type="entry name" value="PROTEIN-EXPORT MEMBRANE PROTEIN SEC"/>
    <property type="match status" value="1"/>
</dbReference>
<dbReference type="PRINTS" id="PR01755">
    <property type="entry name" value="SECFTRNLCASE"/>
</dbReference>
<dbReference type="InterPro" id="IPR022813">
    <property type="entry name" value="SecD/SecF_arch_bac"/>
</dbReference>
<evidence type="ECO:0000256" key="3">
    <source>
        <dbReference type="ARBA" id="ARBA00022475"/>
    </source>
</evidence>
<dbReference type="NCBIfam" id="TIGR00966">
    <property type="entry name" value="transloc_SecF"/>
    <property type="match status" value="1"/>
</dbReference>
<evidence type="ECO:0000256" key="8">
    <source>
        <dbReference type="ARBA" id="ARBA00023136"/>
    </source>
</evidence>
<evidence type="ECO:0000256" key="1">
    <source>
        <dbReference type="ARBA" id="ARBA00004651"/>
    </source>
</evidence>
<feature type="transmembrane region" description="Helical" evidence="9">
    <location>
        <begin position="146"/>
        <end position="167"/>
    </location>
</feature>
<dbReference type="InterPro" id="IPR005665">
    <property type="entry name" value="SecF_bac"/>
</dbReference>
<comment type="subunit">
    <text evidence="9">Forms a complex with SecD. Part of the essential Sec protein translocation apparatus which comprises SecA, SecYEG and auxiliary proteins SecDF. Other proteins may also be involved.</text>
</comment>
<keyword evidence="8 9" id="KW-0472">Membrane</keyword>
<evidence type="ECO:0000256" key="2">
    <source>
        <dbReference type="ARBA" id="ARBA00022448"/>
    </source>
</evidence>
<feature type="transmembrane region" description="Helical" evidence="9">
    <location>
        <begin position="174"/>
        <end position="197"/>
    </location>
</feature>
<gene>
    <name evidence="9 11" type="primary">secF</name>
    <name evidence="11" type="ORF">CH362_05840</name>
</gene>
<comment type="subcellular location">
    <subcellularLocation>
        <location evidence="1 9">Cell membrane</location>
        <topology evidence="1 9">Multi-pass membrane protein</topology>
    </subcellularLocation>
</comment>
<dbReference type="GO" id="GO:0005886">
    <property type="term" value="C:plasma membrane"/>
    <property type="evidence" value="ECO:0007669"/>
    <property type="project" value="UniProtKB-SubCell"/>
</dbReference>
<keyword evidence="3 9" id="KW-1003">Cell membrane</keyword>
<evidence type="ECO:0000259" key="10">
    <source>
        <dbReference type="Pfam" id="PF02355"/>
    </source>
</evidence>
<dbReference type="GO" id="GO:0015450">
    <property type="term" value="F:protein-transporting ATPase activity"/>
    <property type="evidence" value="ECO:0007669"/>
    <property type="project" value="InterPro"/>
</dbReference>
<keyword evidence="2 9" id="KW-0813">Transport</keyword>
<dbReference type="OrthoDB" id="9805019at2"/>
<evidence type="ECO:0000313" key="11">
    <source>
        <dbReference type="EMBL" id="PJZ49846.1"/>
    </source>
</evidence>
<comment type="function">
    <text evidence="9">Part of the Sec protein translocase complex. Interacts with the SecYEG preprotein conducting channel. SecDF uses the proton motive force (PMF) to complete protein translocation after the ATP-dependent function of SecA.</text>
</comment>
<organism evidence="11 12">
    <name type="scientific">Leptospira saintgironsiae</name>
    <dbReference type="NCBI Taxonomy" id="2023183"/>
    <lineage>
        <taxon>Bacteria</taxon>
        <taxon>Pseudomonadati</taxon>
        <taxon>Spirochaetota</taxon>
        <taxon>Spirochaetia</taxon>
        <taxon>Leptospirales</taxon>
        <taxon>Leptospiraceae</taxon>
        <taxon>Leptospira</taxon>
    </lineage>
</organism>
<dbReference type="Proteomes" id="UP000231926">
    <property type="component" value="Unassembled WGS sequence"/>
</dbReference>
<dbReference type="InterPro" id="IPR055344">
    <property type="entry name" value="SecD_SecF_C_bact"/>
</dbReference>
<proteinExistence type="inferred from homology"/>
<dbReference type="GO" id="GO:0043952">
    <property type="term" value="P:protein transport by the Sec complex"/>
    <property type="evidence" value="ECO:0007669"/>
    <property type="project" value="UniProtKB-UniRule"/>
</dbReference>
<keyword evidence="12" id="KW-1185">Reference proteome</keyword>
<keyword evidence="5 9" id="KW-0653">Protein transport</keyword>
<feature type="domain" description="Protein export membrane protein SecD/SecF C-terminal" evidence="10">
    <location>
        <begin position="129"/>
        <end position="302"/>
    </location>
</feature>
<reference evidence="11 12" key="1">
    <citation type="submission" date="2017-07" db="EMBL/GenBank/DDBJ databases">
        <title>Leptospira spp. isolated from tropical soils.</title>
        <authorList>
            <person name="Thibeaux R."/>
            <person name="Iraola G."/>
            <person name="Ferres I."/>
            <person name="Bierque E."/>
            <person name="Girault D."/>
            <person name="Soupe-Gilbert M.-E."/>
            <person name="Picardeau M."/>
            <person name="Goarant C."/>
        </authorList>
    </citation>
    <scope>NUCLEOTIDE SEQUENCE [LARGE SCALE GENOMIC DNA]</scope>
    <source>
        <strain evidence="11 12">FH4-C-A2</strain>
    </source>
</reference>
<evidence type="ECO:0000256" key="6">
    <source>
        <dbReference type="ARBA" id="ARBA00022989"/>
    </source>
</evidence>
<feature type="transmembrane region" description="Helical" evidence="9">
    <location>
        <begin position="7"/>
        <end position="27"/>
    </location>
</feature>
<dbReference type="GO" id="GO:0006605">
    <property type="term" value="P:protein targeting"/>
    <property type="evidence" value="ECO:0007669"/>
    <property type="project" value="UniProtKB-UniRule"/>
</dbReference>
<evidence type="ECO:0000256" key="5">
    <source>
        <dbReference type="ARBA" id="ARBA00022927"/>
    </source>
</evidence>
<dbReference type="InterPro" id="IPR022645">
    <property type="entry name" value="SecD/SecF_bac"/>
</dbReference>
<sequence>MFDFIKYKYVSITFSTILIAVGFGVTFGKYGGFATSLDFDGGLRAVVEFPENVERKNLEEYFSTKNLEAVLVLMDKDKNDYQIDIGLGSVDQIKQLYIERKGKDSIEAKQASAIDALIGLLQEDFKLEKKKILSANQVGSVVGAELTSTGVSLLALTLFFIMIYLSFRFQFKFALGAILALIHDLVITIAFIGFFQIKPSVPIIAALLTLLGYSINDTIVVFDRIRENAGNLRDTFSQVINLSINQTLSRTFNTSVATLISVVAIIIGGAVELYDFAYVLTFGIILGTFSSVFIAAPLVDIYDTLSKRWKRS</sequence>
<dbReference type="AlphaFoldDB" id="A0A2M9YEI8"/>
<dbReference type="PANTHER" id="PTHR30081:SF8">
    <property type="entry name" value="PROTEIN TRANSLOCASE SUBUNIT SECF"/>
    <property type="match status" value="1"/>
</dbReference>
<feature type="transmembrane region" description="Helical" evidence="9">
    <location>
        <begin position="203"/>
        <end position="222"/>
    </location>
</feature>
<dbReference type="NCBIfam" id="TIGR00916">
    <property type="entry name" value="2A0604s01"/>
    <property type="match status" value="1"/>
</dbReference>
<feature type="transmembrane region" description="Helical" evidence="9">
    <location>
        <begin position="252"/>
        <end position="271"/>
    </location>
</feature>
<accession>A0A2M9YEI8</accession>
<keyword evidence="7 9" id="KW-0811">Translocation</keyword>
<dbReference type="InterPro" id="IPR048634">
    <property type="entry name" value="SecD_SecF_C"/>
</dbReference>
<evidence type="ECO:0000256" key="9">
    <source>
        <dbReference type="HAMAP-Rule" id="MF_01464"/>
    </source>
</evidence>
<evidence type="ECO:0000256" key="7">
    <source>
        <dbReference type="ARBA" id="ARBA00023010"/>
    </source>
</evidence>
<keyword evidence="6 9" id="KW-1133">Transmembrane helix</keyword>
<protein>
    <recommendedName>
        <fullName evidence="9">Protein-export membrane protein SecF</fullName>
    </recommendedName>
</protein>
<name>A0A2M9YEI8_9LEPT</name>
<dbReference type="GO" id="GO:0065002">
    <property type="term" value="P:intracellular protein transmembrane transport"/>
    <property type="evidence" value="ECO:0007669"/>
    <property type="project" value="UniProtKB-UniRule"/>
</dbReference>
<dbReference type="Pfam" id="PF02355">
    <property type="entry name" value="SecD_SecF_C"/>
    <property type="match status" value="1"/>
</dbReference>
<dbReference type="EMBL" id="NPDR01000002">
    <property type="protein sequence ID" value="PJZ49846.1"/>
    <property type="molecule type" value="Genomic_DNA"/>
</dbReference>
<evidence type="ECO:0000313" key="12">
    <source>
        <dbReference type="Proteomes" id="UP000231926"/>
    </source>
</evidence>
<feature type="transmembrane region" description="Helical" evidence="9">
    <location>
        <begin position="277"/>
        <end position="302"/>
    </location>
</feature>
<dbReference type="RefSeq" id="WP_100709441.1">
    <property type="nucleotide sequence ID" value="NZ_NPDR01000002.1"/>
</dbReference>
<dbReference type="Gene3D" id="1.20.1640.10">
    <property type="entry name" value="Multidrug efflux transporter AcrB transmembrane domain"/>
    <property type="match status" value="1"/>
</dbReference>